<dbReference type="SMART" id="SM00460">
    <property type="entry name" value="TGc"/>
    <property type="match status" value="1"/>
</dbReference>
<comment type="caution">
    <text evidence="2">The sequence shown here is derived from an EMBL/GenBank/DDBJ whole genome shotgun (WGS) entry which is preliminary data.</text>
</comment>
<dbReference type="Gene3D" id="3.10.620.30">
    <property type="match status" value="1"/>
</dbReference>
<dbReference type="PANTHER" id="PTHR33490">
    <property type="entry name" value="BLR5614 PROTEIN-RELATED"/>
    <property type="match status" value="1"/>
</dbReference>
<dbReference type="EMBL" id="JAUFPN010000193">
    <property type="protein sequence ID" value="MDN3567450.1"/>
    <property type="molecule type" value="Genomic_DNA"/>
</dbReference>
<name>A0ABT8ACJ0_9PROT</name>
<evidence type="ECO:0000313" key="2">
    <source>
        <dbReference type="EMBL" id="MDN3567450.1"/>
    </source>
</evidence>
<evidence type="ECO:0000259" key="1">
    <source>
        <dbReference type="SMART" id="SM00460"/>
    </source>
</evidence>
<dbReference type="InterPro" id="IPR038765">
    <property type="entry name" value="Papain-like_cys_pep_sf"/>
</dbReference>
<dbReference type="Proteomes" id="UP001529369">
    <property type="component" value="Unassembled WGS sequence"/>
</dbReference>
<protein>
    <submittedName>
        <fullName evidence="2">Transglutaminase family protein</fullName>
    </submittedName>
</protein>
<dbReference type="InterPro" id="IPR013589">
    <property type="entry name" value="Bac_transglu_N"/>
</dbReference>
<dbReference type="Pfam" id="PF01841">
    <property type="entry name" value="Transglut_core"/>
    <property type="match status" value="1"/>
</dbReference>
<dbReference type="Pfam" id="PF08379">
    <property type="entry name" value="Bact_transglu_N"/>
    <property type="match status" value="1"/>
</dbReference>
<reference evidence="3" key="1">
    <citation type="journal article" date="2019" name="Int. J. Syst. Evol. Microbiol.">
        <title>The Global Catalogue of Microorganisms (GCM) 10K type strain sequencing project: providing services to taxonomists for standard genome sequencing and annotation.</title>
        <authorList>
            <consortium name="The Broad Institute Genomics Platform"/>
            <consortium name="The Broad Institute Genome Sequencing Center for Infectious Disease"/>
            <person name="Wu L."/>
            <person name="Ma J."/>
        </authorList>
    </citation>
    <scope>NUCLEOTIDE SEQUENCE [LARGE SCALE GENOMIC DNA]</scope>
    <source>
        <strain evidence="3">CECT 7131</strain>
    </source>
</reference>
<dbReference type="RefSeq" id="WP_290319482.1">
    <property type="nucleotide sequence ID" value="NZ_JAUFPN010000193.1"/>
</dbReference>
<sequence>MPVLAVQHVTTYRYKQPVSFGEHRMMLRPREGHDQRLLASSLRITPEPSELRWLHDVFGNSVAVARFAGRATELRFDSTVRLDHAPGNALEFPVGEGAETYPFAYSTDEGPDLARSIERQYPDPGREVDRWVRQFLRTDGPTDTPALLTTITHAIRARFTYVAREEMGVQDPIRTLRLGSGSCRDFAVLMIEAVRALGFAARFVSGYLYVPQRSTPGQPGRVGGGATHAWLQVYVPGAGWVEMDPTNGIVGNRDLIRVAVTRDHRHAVPLHGTWTGFPSASLGMTVEVSVTEAAPDAPAVP</sequence>
<feature type="domain" description="Transglutaminase-like" evidence="1">
    <location>
        <begin position="175"/>
        <end position="247"/>
    </location>
</feature>
<gene>
    <name evidence="2" type="ORF">QWZ14_23975</name>
</gene>
<accession>A0ABT8ACJ0</accession>
<dbReference type="InterPro" id="IPR002931">
    <property type="entry name" value="Transglutaminase-like"/>
</dbReference>
<keyword evidence="3" id="KW-1185">Reference proteome</keyword>
<organism evidence="2 3">
    <name type="scientific">Paeniroseomonas aquatica</name>
    <dbReference type="NCBI Taxonomy" id="373043"/>
    <lineage>
        <taxon>Bacteria</taxon>
        <taxon>Pseudomonadati</taxon>
        <taxon>Pseudomonadota</taxon>
        <taxon>Alphaproteobacteria</taxon>
        <taxon>Acetobacterales</taxon>
        <taxon>Acetobacteraceae</taxon>
        <taxon>Paeniroseomonas</taxon>
    </lineage>
</organism>
<evidence type="ECO:0000313" key="3">
    <source>
        <dbReference type="Proteomes" id="UP001529369"/>
    </source>
</evidence>
<dbReference type="PANTHER" id="PTHR33490:SF1">
    <property type="entry name" value="SLL1233 PROTEIN"/>
    <property type="match status" value="1"/>
</dbReference>
<dbReference type="SUPFAM" id="SSF54001">
    <property type="entry name" value="Cysteine proteinases"/>
    <property type="match status" value="1"/>
</dbReference>
<proteinExistence type="predicted"/>